<dbReference type="InterPro" id="IPR011006">
    <property type="entry name" value="CheY-like_superfamily"/>
</dbReference>
<dbReference type="CDD" id="cd00383">
    <property type="entry name" value="trans_reg_C"/>
    <property type="match status" value="1"/>
</dbReference>
<dbReference type="Proteomes" id="UP000028534">
    <property type="component" value="Unassembled WGS sequence"/>
</dbReference>
<proteinExistence type="predicted"/>
<dbReference type="PANTHER" id="PTHR48111">
    <property type="entry name" value="REGULATOR OF RPOS"/>
    <property type="match status" value="1"/>
</dbReference>
<keyword evidence="5" id="KW-0805">Transcription regulation</keyword>
<comment type="subcellular location">
    <subcellularLocation>
        <location evidence="1">Cytoplasm</location>
    </subcellularLocation>
</comment>
<dbReference type="InterPro" id="IPR016032">
    <property type="entry name" value="Sig_transdc_resp-reg_C-effctor"/>
</dbReference>
<dbReference type="PROSITE" id="PS50110">
    <property type="entry name" value="RESPONSE_REGULATORY"/>
    <property type="match status" value="1"/>
</dbReference>
<dbReference type="PATRIC" id="fig|13690.10.peg.4900"/>
<dbReference type="GO" id="GO:0000156">
    <property type="term" value="F:phosphorelay response regulator activity"/>
    <property type="evidence" value="ECO:0007669"/>
    <property type="project" value="TreeGrafter"/>
</dbReference>
<evidence type="ECO:0000256" key="4">
    <source>
        <dbReference type="ARBA" id="ARBA00023012"/>
    </source>
</evidence>
<dbReference type="Gene3D" id="3.40.50.2300">
    <property type="match status" value="1"/>
</dbReference>
<dbReference type="GO" id="GO:0005829">
    <property type="term" value="C:cytosol"/>
    <property type="evidence" value="ECO:0007669"/>
    <property type="project" value="TreeGrafter"/>
</dbReference>
<dbReference type="SMART" id="SM00448">
    <property type="entry name" value="REC"/>
    <property type="match status" value="1"/>
</dbReference>
<evidence type="ECO:0000256" key="2">
    <source>
        <dbReference type="ARBA" id="ARBA00022490"/>
    </source>
</evidence>
<dbReference type="InterPro" id="IPR001867">
    <property type="entry name" value="OmpR/PhoB-type_DNA-bd"/>
</dbReference>
<dbReference type="InterPro" id="IPR001789">
    <property type="entry name" value="Sig_transdc_resp-reg_receiver"/>
</dbReference>
<accession>A0A084E9L5</accession>
<evidence type="ECO:0000256" key="10">
    <source>
        <dbReference type="PROSITE-ProRule" id="PRU01091"/>
    </source>
</evidence>
<dbReference type="PROSITE" id="PS51755">
    <property type="entry name" value="OMPR_PHOB"/>
    <property type="match status" value="1"/>
</dbReference>
<dbReference type="InterPro" id="IPR039420">
    <property type="entry name" value="WalR-like"/>
</dbReference>
<keyword evidence="3 9" id="KW-0597">Phosphoprotein</keyword>
<feature type="modified residue" description="4-aspartylphosphate" evidence="9">
    <location>
        <position position="60"/>
    </location>
</feature>
<dbReference type="GO" id="GO:0032993">
    <property type="term" value="C:protein-DNA complex"/>
    <property type="evidence" value="ECO:0007669"/>
    <property type="project" value="TreeGrafter"/>
</dbReference>
<dbReference type="GO" id="GO:0006355">
    <property type="term" value="P:regulation of DNA-templated transcription"/>
    <property type="evidence" value="ECO:0007669"/>
    <property type="project" value="InterPro"/>
</dbReference>
<keyword evidence="4" id="KW-0902">Two-component regulatory system</keyword>
<dbReference type="EMBL" id="JGVR01000049">
    <property type="protein sequence ID" value="KEZ14657.1"/>
    <property type="molecule type" value="Genomic_DNA"/>
</dbReference>
<feature type="domain" description="Response regulatory" evidence="11">
    <location>
        <begin position="11"/>
        <end position="125"/>
    </location>
</feature>
<evidence type="ECO:0000256" key="7">
    <source>
        <dbReference type="ARBA" id="ARBA00023163"/>
    </source>
</evidence>
<evidence type="ECO:0000256" key="9">
    <source>
        <dbReference type="PROSITE-ProRule" id="PRU00169"/>
    </source>
</evidence>
<dbReference type="InterPro" id="IPR036388">
    <property type="entry name" value="WH-like_DNA-bd_sf"/>
</dbReference>
<dbReference type="SMART" id="SM00862">
    <property type="entry name" value="Trans_reg_C"/>
    <property type="match status" value="1"/>
</dbReference>
<keyword evidence="2" id="KW-0963">Cytoplasm</keyword>
<dbReference type="Pfam" id="PF00486">
    <property type="entry name" value="Trans_reg_C"/>
    <property type="match status" value="1"/>
</dbReference>
<dbReference type="Gene3D" id="6.10.250.690">
    <property type="match status" value="1"/>
</dbReference>
<dbReference type="Gene3D" id="1.10.10.10">
    <property type="entry name" value="Winged helix-like DNA-binding domain superfamily/Winged helix DNA-binding domain"/>
    <property type="match status" value="1"/>
</dbReference>
<keyword evidence="6 10" id="KW-0238">DNA-binding</keyword>
<evidence type="ECO:0000313" key="13">
    <source>
        <dbReference type="EMBL" id="KEZ14657.1"/>
    </source>
</evidence>
<comment type="caution">
    <text evidence="13">The sequence shown here is derived from an EMBL/GenBank/DDBJ whole genome shotgun (WGS) entry which is preliminary data.</text>
</comment>
<name>A0A084E9L5_SPHYA</name>
<dbReference type="eggNOG" id="COG0745">
    <property type="taxonomic scope" value="Bacteria"/>
</dbReference>
<dbReference type="AlphaFoldDB" id="A0A084E9L5"/>
<evidence type="ECO:0000259" key="11">
    <source>
        <dbReference type="PROSITE" id="PS50110"/>
    </source>
</evidence>
<dbReference type="Pfam" id="PF00072">
    <property type="entry name" value="Response_reg"/>
    <property type="match status" value="1"/>
</dbReference>
<dbReference type="STRING" id="13690.AX777_22700"/>
<organism evidence="13 14">
    <name type="scientific">Sphingobium yanoikuyae</name>
    <name type="common">Sphingomonas yanoikuyae</name>
    <dbReference type="NCBI Taxonomy" id="13690"/>
    <lineage>
        <taxon>Bacteria</taxon>
        <taxon>Pseudomonadati</taxon>
        <taxon>Pseudomonadota</taxon>
        <taxon>Alphaproteobacteria</taxon>
        <taxon>Sphingomonadales</taxon>
        <taxon>Sphingomonadaceae</taxon>
        <taxon>Sphingobium</taxon>
    </lineage>
</organism>
<keyword evidence="7" id="KW-0804">Transcription</keyword>
<evidence type="ECO:0000256" key="3">
    <source>
        <dbReference type="ARBA" id="ARBA00022553"/>
    </source>
</evidence>
<evidence type="ECO:0000256" key="6">
    <source>
        <dbReference type="ARBA" id="ARBA00023125"/>
    </source>
</evidence>
<sequence>MVAETQASNGKVAIVEDDPGIRDLVRMLLTREGFEVLAMENSAGLDVDGVLERLDCLILDLMLPGEDGLEICQRLRARWPRLPILIVTAKDDPIDRIIGLEIGADDYLAKPFNKRELLARLRSIIRRTRDIDTAVSEENGDSFRFDGWLLRLGARDLTNPAGEPVGLTTSEFDLLHALVLHPRRILSRELLIDWTRGGHASPVDRVIDVQMSRLRRKLGDDPREPVMIRTVRGDGYLFAPAVTRC</sequence>
<reference evidence="13 14" key="1">
    <citation type="submission" date="2014-03" db="EMBL/GenBank/DDBJ databases">
        <title>Genome sequence of Sphingobium yanoikuyae B1.</title>
        <authorList>
            <person name="Gan H.M."/>
            <person name="Gan H.Y."/>
            <person name="Savka M.A."/>
        </authorList>
    </citation>
    <scope>NUCLEOTIDE SEQUENCE [LARGE SCALE GENOMIC DNA]</scope>
    <source>
        <strain evidence="13 14">B1</strain>
    </source>
</reference>
<evidence type="ECO:0000259" key="12">
    <source>
        <dbReference type="PROSITE" id="PS51755"/>
    </source>
</evidence>
<dbReference type="FunFam" id="1.10.10.10:FF:000099">
    <property type="entry name" value="Two-component system response regulator TorR"/>
    <property type="match status" value="1"/>
</dbReference>
<feature type="DNA-binding region" description="OmpR/PhoB-type" evidence="10">
    <location>
        <begin position="140"/>
        <end position="240"/>
    </location>
</feature>
<evidence type="ECO:0000256" key="1">
    <source>
        <dbReference type="ARBA" id="ARBA00004496"/>
    </source>
</evidence>
<dbReference type="SUPFAM" id="SSF46894">
    <property type="entry name" value="C-terminal effector domain of the bipartite response regulators"/>
    <property type="match status" value="1"/>
</dbReference>
<evidence type="ECO:0000256" key="5">
    <source>
        <dbReference type="ARBA" id="ARBA00023015"/>
    </source>
</evidence>
<evidence type="ECO:0000313" key="14">
    <source>
        <dbReference type="Proteomes" id="UP000028534"/>
    </source>
</evidence>
<feature type="domain" description="OmpR/PhoB-type" evidence="12">
    <location>
        <begin position="140"/>
        <end position="240"/>
    </location>
</feature>
<dbReference type="GO" id="GO:0000976">
    <property type="term" value="F:transcription cis-regulatory region binding"/>
    <property type="evidence" value="ECO:0007669"/>
    <property type="project" value="TreeGrafter"/>
</dbReference>
<dbReference type="SUPFAM" id="SSF52172">
    <property type="entry name" value="CheY-like"/>
    <property type="match status" value="1"/>
</dbReference>
<evidence type="ECO:0000256" key="8">
    <source>
        <dbReference type="ARBA" id="ARBA00067337"/>
    </source>
</evidence>
<dbReference type="PANTHER" id="PTHR48111:SF4">
    <property type="entry name" value="DNA-BINDING DUAL TRANSCRIPTIONAL REGULATOR OMPR"/>
    <property type="match status" value="1"/>
</dbReference>
<protein>
    <recommendedName>
        <fullName evidence="8">Regulatory protein VirG</fullName>
    </recommendedName>
</protein>
<gene>
    <name evidence="13" type="ORF">CP98_04753</name>
</gene>
<dbReference type="RefSeq" id="WP_037522488.1">
    <property type="nucleotide sequence ID" value="NZ_DAIQKB010000057.1"/>
</dbReference>
<dbReference type="CDD" id="cd17574">
    <property type="entry name" value="REC_OmpR"/>
    <property type="match status" value="1"/>
</dbReference>